<name>E7MNY2_9FIRM</name>
<feature type="domain" description="Chitin-binding type-3" evidence="2">
    <location>
        <begin position="116"/>
        <end position="156"/>
    </location>
</feature>
<evidence type="ECO:0000259" key="2">
    <source>
        <dbReference type="Pfam" id="PF02839"/>
    </source>
</evidence>
<dbReference type="Proteomes" id="UP000004097">
    <property type="component" value="Unassembled WGS sequence"/>
</dbReference>
<comment type="caution">
    <text evidence="3">The sequence shown here is derived from an EMBL/GenBank/DDBJ whole genome shotgun (WGS) entry which is preliminary data.</text>
</comment>
<dbReference type="GO" id="GO:0004553">
    <property type="term" value="F:hydrolase activity, hydrolyzing O-glycosyl compounds"/>
    <property type="evidence" value="ECO:0007669"/>
    <property type="project" value="InterPro"/>
</dbReference>
<evidence type="ECO:0000256" key="1">
    <source>
        <dbReference type="ARBA" id="ARBA00022801"/>
    </source>
</evidence>
<dbReference type="AlphaFoldDB" id="E7MNY2"/>
<dbReference type="OrthoDB" id="1849628at2"/>
<proteinExistence type="predicted"/>
<dbReference type="EMBL" id="AECQ01000027">
    <property type="protein sequence ID" value="EFW24163.1"/>
    <property type="molecule type" value="Genomic_DNA"/>
</dbReference>
<dbReference type="Gene3D" id="2.10.10.90">
    <property type="match status" value="1"/>
</dbReference>
<dbReference type="STRING" id="706433.HMPREF9430_01253"/>
<protein>
    <recommendedName>
        <fullName evidence="2">Chitin-binding type-3 domain-containing protein</fullName>
    </recommendedName>
</protein>
<dbReference type="InterPro" id="IPR036573">
    <property type="entry name" value="CBM_sf_5/12"/>
</dbReference>
<reference evidence="3 4" key="1">
    <citation type="submission" date="2010-08" db="EMBL/GenBank/DDBJ databases">
        <authorList>
            <person name="Weinstock G."/>
            <person name="Sodergren E."/>
            <person name="Clifton S."/>
            <person name="Fulton L."/>
            <person name="Fulton B."/>
            <person name="Courtney L."/>
            <person name="Fronick C."/>
            <person name="Harrison M."/>
            <person name="Strong C."/>
            <person name="Farmer C."/>
            <person name="Delahaunty K."/>
            <person name="Markovic C."/>
            <person name="Hall O."/>
            <person name="Minx P."/>
            <person name="Tomlinson C."/>
            <person name="Mitreva M."/>
            <person name="Hou S."/>
            <person name="Chen J."/>
            <person name="Wollam A."/>
            <person name="Pepin K.H."/>
            <person name="Johnson M."/>
            <person name="Bhonagiri V."/>
            <person name="Zhang X."/>
            <person name="Suruliraj S."/>
            <person name="Warren W."/>
            <person name="Chinwalla A."/>
            <person name="Mardis E.R."/>
            <person name="Wilson R.K."/>
        </authorList>
    </citation>
    <scope>NUCLEOTIDE SEQUENCE [LARGE SCALE GENOMIC DNA]</scope>
    <source>
        <strain evidence="3 4">F0204</strain>
    </source>
</reference>
<dbReference type="GO" id="GO:0030246">
    <property type="term" value="F:carbohydrate binding"/>
    <property type="evidence" value="ECO:0007669"/>
    <property type="project" value="InterPro"/>
</dbReference>
<keyword evidence="4" id="KW-1185">Reference proteome</keyword>
<dbReference type="InterPro" id="IPR003610">
    <property type="entry name" value="CBM5/12"/>
</dbReference>
<dbReference type="CDD" id="cd12214">
    <property type="entry name" value="ChiA1_BD"/>
    <property type="match status" value="1"/>
</dbReference>
<dbReference type="HOGENOM" id="CLU_1299059_0_0_9"/>
<evidence type="ECO:0000313" key="4">
    <source>
        <dbReference type="Proteomes" id="UP000004097"/>
    </source>
</evidence>
<sequence length="212" mass="24114">MIIDGKKFTEVESANKSVVTFNRTVFENLKILIDSFEVDVIHDISFGDDNITYKMYTEPLTFSKSATGYTISFILKDVPEKDIEANRYKEVRPLVNDVLQTASADVVKKYVSFLDQWKAGDKYKKGQRIGYNGTPYTVESDHTAQDGQTPDKTPLLYDDLTKGREAKPWDEKKTYSKGDLAIARGIVFVSKIDNNKGNEPGFGSTWDYYKEK</sequence>
<dbReference type="RefSeq" id="WP_006526070.1">
    <property type="nucleotide sequence ID" value="NZ_GL637664.1"/>
</dbReference>
<evidence type="ECO:0000313" key="3">
    <source>
        <dbReference type="EMBL" id="EFW24163.1"/>
    </source>
</evidence>
<organism evidence="3 4">
    <name type="scientific">Solobacterium moorei F0204</name>
    <dbReference type="NCBI Taxonomy" id="706433"/>
    <lineage>
        <taxon>Bacteria</taxon>
        <taxon>Bacillati</taxon>
        <taxon>Bacillota</taxon>
        <taxon>Erysipelotrichia</taxon>
        <taxon>Erysipelotrichales</taxon>
        <taxon>Erysipelotrichaceae</taxon>
        <taxon>Solobacterium</taxon>
    </lineage>
</organism>
<dbReference type="Pfam" id="PF02839">
    <property type="entry name" value="CBM_5_12"/>
    <property type="match status" value="1"/>
</dbReference>
<keyword evidence="1" id="KW-0378">Hydrolase</keyword>
<dbReference type="SUPFAM" id="SSF51055">
    <property type="entry name" value="Carbohydrate binding domain"/>
    <property type="match status" value="1"/>
</dbReference>
<accession>E7MNY2</accession>
<dbReference type="GO" id="GO:0005576">
    <property type="term" value="C:extracellular region"/>
    <property type="evidence" value="ECO:0007669"/>
    <property type="project" value="InterPro"/>
</dbReference>
<gene>
    <name evidence="3" type="ORF">HMPREF9430_01253</name>
</gene>
<dbReference type="GO" id="GO:0005975">
    <property type="term" value="P:carbohydrate metabolic process"/>
    <property type="evidence" value="ECO:0007669"/>
    <property type="project" value="InterPro"/>
</dbReference>